<feature type="transmembrane region" description="Helical" evidence="9">
    <location>
        <begin position="75"/>
        <end position="94"/>
    </location>
</feature>
<dbReference type="InterPro" id="IPR014342">
    <property type="entry name" value="Ectoine_EhuC"/>
</dbReference>
<dbReference type="PANTHER" id="PTHR30614:SF0">
    <property type="entry name" value="L-CYSTINE TRANSPORT SYSTEM PERMEASE PROTEIN TCYL"/>
    <property type="match status" value="1"/>
</dbReference>
<dbReference type="RefSeq" id="WP_087000927.1">
    <property type="nucleotide sequence ID" value="NZ_FWER01000024.1"/>
</dbReference>
<dbReference type="SUPFAM" id="SSF161098">
    <property type="entry name" value="MetI-like"/>
    <property type="match status" value="1"/>
</dbReference>
<dbReference type="Pfam" id="PF00528">
    <property type="entry name" value="BPD_transp_1"/>
    <property type="match status" value="1"/>
</dbReference>
<dbReference type="NCBIfam" id="TIGR01726">
    <property type="entry name" value="HEQRo_perm_3TM"/>
    <property type="match status" value="1"/>
</dbReference>
<evidence type="ECO:0000256" key="2">
    <source>
        <dbReference type="ARBA" id="ARBA00010072"/>
    </source>
</evidence>
<proteinExistence type="inferred from homology"/>
<dbReference type="GO" id="GO:0006865">
    <property type="term" value="P:amino acid transport"/>
    <property type="evidence" value="ECO:0007669"/>
    <property type="project" value="UniProtKB-KW"/>
</dbReference>
<protein>
    <submittedName>
        <fullName evidence="11">Ectoine/hydroxyectoine ABC transporter permease subunit EhuC</fullName>
    </submittedName>
</protein>
<dbReference type="PROSITE" id="PS50928">
    <property type="entry name" value="ABC_TM1"/>
    <property type="match status" value="1"/>
</dbReference>
<dbReference type="Gene3D" id="1.10.3720.10">
    <property type="entry name" value="MetI-like"/>
    <property type="match status" value="1"/>
</dbReference>
<keyword evidence="6" id="KW-0029">Amino-acid transport</keyword>
<name>A0A2N0DEY6_RHISU</name>
<dbReference type="CDD" id="cd06261">
    <property type="entry name" value="TM_PBP2"/>
    <property type="match status" value="1"/>
</dbReference>
<feature type="domain" description="ABC transmembrane type-1" evidence="10">
    <location>
        <begin position="37"/>
        <end position="225"/>
    </location>
</feature>
<reference evidence="11 12" key="1">
    <citation type="submission" date="2017-11" db="EMBL/GenBank/DDBJ databases">
        <authorList>
            <person name="Han C.G."/>
        </authorList>
    </citation>
    <scope>NUCLEOTIDE SEQUENCE [LARGE SCALE GENOMIC DNA]</scope>
    <source>
        <strain evidence="11 12">HCNT1</strain>
    </source>
</reference>
<comment type="caution">
    <text evidence="11">The sequence shown here is derived from an EMBL/GenBank/DDBJ whole genome shotgun (WGS) entry which is preliminary data.</text>
</comment>
<dbReference type="AlphaFoldDB" id="A0A2N0DEY6"/>
<dbReference type="GO" id="GO:0022857">
    <property type="term" value="F:transmembrane transporter activity"/>
    <property type="evidence" value="ECO:0007669"/>
    <property type="project" value="InterPro"/>
</dbReference>
<evidence type="ECO:0000313" key="12">
    <source>
        <dbReference type="Proteomes" id="UP000232164"/>
    </source>
</evidence>
<keyword evidence="3 9" id="KW-0813">Transport</keyword>
<dbReference type="GO" id="GO:0043190">
    <property type="term" value="C:ATP-binding cassette (ABC) transporter complex"/>
    <property type="evidence" value="ECO:0007669"/>
    <property type="project" value="InterPro"/>
</dbReference>
<gene>
    <name evidence="11" type="primary">ehuC</name>
    <name evidence="11" type="ORF">CWR43_01985</name>
</gene>
<feature type="transmembrane region" description="Helical" evidence="9">
    <location>
        <begin position="106"/>
        <end position="133"/>
    </location>
</feature>
<reference evidence="11 12" key="2">
    <citation type="submission" date="2017-12" db="EMBL/GenBank/DDBJ databases">
        <title>Genome sequence of Rhizobium sullae HCNT1 isolated from Sulla coronaria nodules and featuring peculiar denitrification phenotypes.</title>
        <authorList>
            <person name="De Diego-Diaz B."/>
            <person name="Treu L."/>
            <person name="Campanaro S."/>
            <person name="Da Silva Duarte V."/>
            <person name="Basaglia M."/>
            <person name="Favaro L."/>
            <person name="Casella S."/>
            <person name="Squartini A."/>
        </authorList>
    </citation>
    <scope>NUCLEOTIDE SEQUENCE [LARGE SCALE GENOMIC DNA]</scope>
    <source>
        <strain evidence="11 12">HCNT1</strain>
    </source>
</reference>
<dbReference type="InterPro" id="IPR043429">
    <property type="entry name" value="ArtM/GltK/GlnP/TcyL/YhdX-like"/>
</dbReference>
<evidence type="ECO:0000256" key="4">
    <source>
        <dbReference type="ARBA" id="ARBA00022475"/>
    </source>
</evidence>
<evidence type="ECO:0000256" key="9">
    <source>
        <dbReference type="RuleBase" id="RU363032"/>
    </source>
</evidence>
<comment type="similarity">
    <text evidence="2">Belongs to the binding-protein-dependent transport system permease family. HisMQ subfamily.</text>
</comment>
<dbReference type="PANTHER" id="PTHR30614">
    <property type="entry name" value="MEMBRANE COMPONENT OF AMINO ACID ABC TRANSPORTER"/>
    <property type="match status" value="1"/>
</dbReference>
<evidence type="ECO:0000313" key="11">
    <source>
        <dbReference type="EMBL" id="PKA44652.1"/>
    </source>
</evidence>
<comment type="subcellular location">
    <subcellularLocation>
        <location evidence="1">Cell inner membrane</location>
        <topology evidence="1">Multi-pass membrane protein</topology>
    </subcellularLocation>
    <subcellularLocation>
        <location evidence="9">Cell membrane</location>
        <topology evidence="9">Multi-pass membrane protein</topology>
    </subcellularLocation>
</comment>
<feature type="transmembrane region" description="Helical" evidence="9">
    <location>
        <begin position="39"/>
        <end position="63"/>
    </location>
</feature>
<keyword evidence="8 9" id="KW-0472">Membrane</keyword>
<evidence type="ECO:0000256" key="3">
    <source>
        <dbReference type="ARBA" id="ARBA00022448"/>
    </source>
</evidence>
<evidence type="ECO:0000256" key="8">
    <source>
        <dbReference type="ARBA" id="ARBA00023136"/>
    </source>
</evidence>
<sequence length="242" mass="26441">MWIRMLAAMLAATLLLILLLSLNDEYWLFLPGLLQGAVLTVEITLLAAIVAIFMAFVAALAKLYAPLPIRWLSSAYIEIFRGTSALVQLFWLYFVLPQFGVSLDAFVVAVLALGLNIGAYGAEVVRGAIISVARGQWEASVALNMSRGQMLRRIILPQAFAAMIPPWGNLLIELVKSTSLVSLITLADLTFKAQQMNQTTLKTVQVFTLVLLIYLAISLTVTIAMRVLEQRAGQGMTRGKAA</sequence>
<accession>A0A2N0DEY6</accession>
<dbReference type="EMBL" id="PIQN01000003">
    <property type="protein sequence ID" value="PKA44652.1"/>
    <property type="molecule type" value="Genomic_DNA"/>
</dbReference>
<evidence type="ECO:0000256" key="5">
    <source>
        <dbReference type="ARBA" id="ARBA00022692"/>
    </source>
</evidence>
<dbReference type="InterPro" id="IPR010065">
    <property type="entry name" value="AA_ABC_transptr_permease_3TM"/>
</dbReference>
<keyword evidence="4" id="KW-1003">Cell membrane</keyword>
<feature type="transmembrane region" description="Helical" evidence="9">
    <location>
        <begin position="206"/>
        <end position="228"/>
    </location>
</feature>
<dbReference type="STRING" id="1041146.GCA_000427985_05495"/>
<keyword evidence="5 9" id="KW-0812">Transmembrane</keyword>
<dbReference type="OrthoDB" id="9814550at2"/>
<dbReference type="NCBIfam" id="TIGR03004">
    <property type="entry name" value="ectoine_ehuC"/>
    <property type="match status" value="1"/>
</dbReference>
<dbReference type="InterPro" id="IPR000515">
    <property type="entry name" value="MetI-like"/>
</dbReference>
<keyword evidence="7 9" id="KW-1133">Transmembrane helix</keyword>
<evidence type="ECO:0000256" key="7">
    <source>
        <dbReference type="ARBA" id="ARBA00022989"/>
    </source>
</evidence>
<evidence type="ECO:0000256" key="6">
    <source>
        <dbReference type="ARBA" id="ARBA00022970"/>
    </source>
</evidence>
<dbReference type="InterPro" id="IPR035906">
    <property type="entry name" value="MetI-like_sf"/>
</dbReference>
<organism evidence="11 12">
    <name type="scientific">Rhizobium sullae</name>
    <name type="common">Rhizobium hedysari</name>
    <dbReference type="NCBI Taxonomy" id="50338"/>
    <lineage>
        <taxon>Bacteria</taxon>
        <taxon>Pseudomonadati</taxon>
        <taxon>Pseudomonadota</taxon>
        <taxon>Alphaproteobacteria</taxon>
        <taxon>Hyphomicrobiales</taxon>
        <taxon>Rhizobiaceae</taxon>
        <taxon>Rhizobium/Agrobacterium group</taxon>
        <taxon>Rhizobium</taxon>
    </lineage>
</organism>
<evidence type="ECO:0000259" key="10">
    <source>
        <dbReference type="PROSITE" id="PS50928"/>
    </source>
</evidence>
<evidence type="ECO:0000256" key="1">
    <source>
        <dbReference type="ARBA" id="ARBA00004429"/>
    </source>
</evidence>
<dbReference type="Proteomes" id="UP000232164">
    <property type="component" value="Unassembled WGS sequence"/>
</dbReference>